<accession>A0ABQ6HP44</accession>
<name>A0ABQ6HP44_9MICO</name>
<dbReference type="InterPro" id="IPR011335">
    <property type="entry name" value="Restrct_endonuc-II-like"/>
</dbReference>
<dbReference type="SUPFAM" id="SSF52980">
    <property type="entry name" value="Restriction endonuclease-like"/>
    <property type="match status" value="1"/>
</dbReference>
<evidence type="ECO:0000259" key="1">
    <source>
        <dbReference type="Pfam" id="PF04480"/>
    </source>
</evidence>
<comment type="caution">
    <text evidence="2">The sequence shown here is derived from an EMBL/GenBank/DDBJ whole genome shotgun (WGS) entry which is preliminary data.</text>
</comment>
<gene>
    <name evidence="2" type="ORF">GCM10025862_22540</name>
</gene>
<proteinExistence type="predicted"/>
<evidence type="ECO:0000313" key="2">
    <source>
        <dbReference type="EMBL" id="GMA20233.1"/>
    </source>
</evidence>
<dbReference type="Pfam" id="PF04480">
    <property type="entry name" value="DUF559"/>
    <property type="match status" value="1"/>
</dbReference>
<sequence>MEALGWVATRAQLDARWPRRWIRRAVADGVLVRVARGRYAHGRLNQHRQVAAAHGGVVSHTSAALRWGLAVKAEPITPWITVARTYRLRRRPDEQLRASYRSLRPDEIDRQTASTTVLRTVLDCARDLPFDEALCIADSALREGLLESRDLRSAAATLQGKGAARARRVARLASGLSANPMESVLRAIAIELGLALTPQLQVCEDGLFARVDLGDETLRLAVEAEGFAWHGERRQLERDARRYDLLVVFGWTVLRFSWEQIMHHPELVRWCLQHWRGVHRGLVPPSPPRLAG</sequence>
<organism evidence="2 3">
    <name type="scientific">Arsenicicoccus piscis</name>
    <dbReference type="NCBI Taxonomy" id="673954"/>
    <lineage>
        <taxon>Bacteria</taxon>
        <taxon>Bacillati</taxon>
        <taxon>Actinomycetota</taxon>
        <taxon>Actinomycetes</taxon>
        <taxon>Micrococcales</taxon>
        <taxon>Intrasporangiaceae</taxon>
        <taxon>Arsenicicoccus</taxon>
    </lineage>
</organism>
<dbReference type="Proteomes" id="UP001157109">
    <property type="component" value="Unassembled WGS sequence"/>
</dbReference>
<dbReference type="Gene3D" id="3.40.960.10">
    <property type="entry name" value="VSR Endonuclease"/>
    <property type="match status" value="1"/>
</dbReference>
<dbReference type="InterPro" id="IPR007569">
    <property type="entry name" value="DUF559"/>
</dbReference>
<protein>
    <recommendedName>
        <fullName evidence="1">DUF559 domain-containing protein</fullName>
    </recommendedName>
</protein>
<dbReference type="EMBL" id="BSUJ01000001">
    <property type="protein sequence ID" value="GMA20233.1"/>
    <property type="molecule type" value="Genomic_DNA"/>
</dbReference>
<evidence type="ECO:0000313" key="3">
    <source>
        <dbReference type="Proteomes" id="UP001157109"/>
    </source>
</evidence>
<feature type="domain" description="DUF559" evidence="1">
    <location>
        <begin position="211"/>
        <end position="268"/>
    </location>
</feature>
<reference evidence="3" key="1">
    <citation type="journal article" date="2019" name="Int. J. Syst. Evol. Microbiol.">
        <title>The Global Catalogue of Microorganisms (GCM) 10K type strain sequencing project: providing services to taxonomists for standard genome sequencing and annotation.</title>
        <authorList>
            <consortium name="The Broad Institute Genomics Platform"/>
            <consortium name="The Broad Institute Genome Sequencing Center for Infectious Disease"/>
            <person name="Wu L."/>
            <person name="Ma J."/>
        </authorList>
    </citation>
    <scope>NUCLEOTIDE SEQUENCE [LARGE SCALE GENOMIC DNA]</scope>
    <source>
        <strain evidence="3">NBRC 105830</strain>
    </source>
</reference>
<keyword evidence="3" id="KW-1185">Reference proteome</keyword>